<feature type="repeat" description="PPR" evidence="2">
    <location>
        <begin position="370"/>
        <end position="404"/>
    </location>
</feature>
<dbReference type="NCBIfam" id="TIGR00756">
    <property type="entry name" value="PPR"/>
    <property type="match status" value="6"/>
</dbReference>
<evidence type="ECO:0000256" key="2">
    <source>
        <dbReference type="PROSITE-ProRule" id="PRU00708"/>
    </source>
</evidence>
<dbReference type="Gene3D" id="1.25.40.10">
    <property type="entry name" value="Tetratricopeptide repeat domain"/>
    <property type="match status" value="6"/>
</dbReference>
<dbReference type="PANTHER" id="PTHR24015">
    <property type="entry name" value="OS07G0578800 PROTEIN-RELATED"/>
    <property type="match status" value="1"/>
</dbReference>
<reference evidence="5" key="1">
    <citation type="submission" date="2021-08" db="EMBL/GenBank/DDBJ databases">
        <title>WGS assembly of Ceratopteris richardii.</title>
        <authorList>
            <person name="Marchant D.B."/>
            <person name="Chen G."/>
            <person name="Jenkins J."/>
            <person name="Shu S."/>
            <person name="Leebens-Mack J."/>
            <person name="Grimwood J."/>
            <person name="Schmutz J."/>
            <person name="Soltis P."/>
            <person name="Soltis D."/>
            <person name="Chen Z.-H."/>
        </authorList>
    </citation>
    <scope>NUCLEOTIDE SEQUENCE</scope>
    <source>
        <strain evidence="5">Whitten #5841</strain>
        <tissue evidence="5">Leaf</tissue>
    </source>
</reference>
<evidence type="ECO:0000256" key="4">
    <source>
        <dbReference type="SAM" id="Phobius"/>
    </source>
</evidence>
<keyword evidence="4" id="KW-1133">Transmembrane helix</keyword>
<feature type="repeat" description="PPR" evidence="2">
    <location>
        <begin position="676"/>
        <end position="710"/>
    </location>
</feature>
<dbReference type="Pfam" id="PF13812">
    <property type="entry name" value="PPR_3"/>
    <property type="match status" value="1"/>
</dbReference>
<feature type="transmembrane region" description="Helical" evidence="4">
    <location>
        <begin position="677"/>
        <end position="700"/>
    </location>
</feature>
<name>A0A8T2U8T0_CERRI</name>
<evidence type="ECO:0000256" key="3">
    <source>
        <dbReference type="SAM" id="MobiDB-lite"/>
    </source>
</evidence>
<evidence type="ECO:0000313" key="6">
    <source>
        <dbReference type="Proteomes" id="UP000825935"/>
    </source>
</evidence>
<proteinExistence type="predicted"/>
<keyword evidence="1" id="KW-0677">Repeat</keyword>
<evidence type="ECO:0008006" key="7">
    <source>
        <dbReference type="Google" id="ProtNLM"/>
    </source>
</evidence>
<dbReference type="PANTHER" id="PTHR24015:SF548">
    <property type="entry name" value="OS08G0340900 PROTEIN"/>
    <property type="match status" value="1"/>
</dbReference>
<dbReference type="FunFam" id="1.25.40.10:FF:000031">
    <property type="entry name" value="Pentatricopeptide repeat-containing protein mitochondrial"/>
    <property type="match status" value="3"/>
</dbReference>
<dbReference type="EMBL" id="CM035414">
    <property type="protein sequence ID" value="KAH7429774.1"/>
    <property type="molecule type" value="Genomic_DNA"/>
</dbReference>
<dbReference type="Proteomes" id="UP000825935">
    <property type="component" value="Chromosome 9"/>
</dbReference>
<sequence length="828" mass="91196">MLHVREHQPPIRQFLSKSREAGYGCLRAISILHKRVSHVAGANEEEEEEDGEEEEEEEEEEEGEGNGEREKGERCHGQQLSSPVIETSKLAGGYRFDFFVCLLHSLKACAVKKDLVQGTIIHAHVIRDGLLELDSYLGSALIHMYAKCGVIEQAEKVFKALPIKNIVSWNALIAGYAENGHAEEALKCSSYMQASRLSPNVITFVCMLKSCSSIGASVRGRKIHAELEQRCLGNDVVIANALINMYAKCGLLKEAHAVLDKLPFSDVISWTALIAGYVEHGQNEEALACFEQMQEKFVGISPNDVTFICILKACANIGAINVGQEVHGEVAKRGMLSENIVMNNTLVAAYAKCGMFDEAEEVFNDLVFQDLVTWNALIAGYVQYGHMSAALKCFTEMQAQGLFPDGVTFACILKACASIGAIGTGHCLHAEIHRSDLLHKDIVLSVALLDMYASCGVVSRAQEIFDEIQTAHVVLWTALIAGYVHNGQNEDALACFERMQCSGFAADSVTFICTLQACGNIGAVEKGQEMHDQIVKAGMMEEDMVIRTALLDMYTNCNMLTEALEVFDKYAIWDAVAYNVLIRNFSQHLYGEEALNHFEKMRSEGIVPDQFTLVFVLKACSSIGAPCIGQEAHSSIIQLGHDVADAVVATALVDMYANCGMLIEAQMVFDGLLVQDVVSWTVLMIGYGQLGMDLIVFYMFDRMLQEKKEPNMLVFTAMLNACSHTGSLDRGQKLFELMSKDFGLFPNSEHHNCMVDLFSRIGCLDKAFALANDIPFANDLVAWHTLLGFCHVHEARNLGKLAFEHATQLDEKDAAAYVSISNLYAIVS</sequence>
<dbReference type="GO" id="GO:0048731">
    <property type="term" value="P:system development"/>
    <property type="evidence" value="ECO:0007669"/>
    <property type="project" value="UniProtKB-ARBA"/>
</dbReference>
<feature type="repeat" description="PPR" evidence="2">
    <location>
        <begin position="472"/>
        <end position="506"/>
    </location>
</feature>
<feature type="region of interest" description="Disordered" evidence="3">
    <location>
        <begin position="38"/>
        <end position="80"/>
    </location>
</feature>
<feature type="repeat" description="PPR" evidence="2">
    <location>
        <begin position="165"/>
        <end position="199"/>
    </location>
</feature>
<dbReference type="FunFam" id="1.25.40.10:FF:000158">
    <property type="entry name" value="pentatricopeptide repeat-containing protein At2g33680"/>
    <property type="match status" value="1"/>
</dbReference>
<comment type="caution">
    <text evidence="5">The sequence shown here is derived from an EMBL/GenBank/DDBJ whole genome shotgun (WGS) entry which is preliminary data.</text>
</comment>
<dbReference type="InterPro" id="IPR011990">
    <property type="entry name" value="TPR-like_helical_dom_sf"/>
</dbReference>
<dbReference type="Pfam" id="PF13041">
    <property type="entry name" value="PPR_2"/>
    <property type="match status" value="5"/>
</dbReference>
<feature type="compositionally biased region" description="Acidic residues" evidence="3">
    <location>
        <begin position="43"/>
        <end position="65"/>
    </location>
</feature>
<dbReference type="OrthoDB" id="185373at2759"/>
<accession>A0A8T2U8T0</accession>
<feature type="compositionally biased region" description="Basic and acidic residues" evidence="3">
    <location>
        <begin position="66"/>
        <end position="76"/>
    </location>
</feature>
<protein>
    <recommendedName>
        <fullName evidence="7">Pentatricopeptide repeat-containing protein</fullName>
    </recommendedName>
</protein>
<dbReference type="GO" id="GO:0003723">
    <property type="term" value="F:RNA binding"/>
    <property type="evidence" value="ECO:0007669"/>
    <property type="project" value="InterPro"/>
</dbReference>
<keyword evidence="4" id="KW-0812">Transmembrane</keyword>
<feature type="repeat" description="PPR" evidence="2">
    <location>
        <begin position="266"/>
        <end position="296"/>
    </location>
</feature>
<keyword evidence="4" id="KW-0472">Membrane</keyword>
<gene>
    <name evidence="5" type="ORF">KP509_09G065700</name>
</gene>
<dbReference type="GO" id="GO:0009451">
    <property type="term" value="P:RNA modification"/>
    <property type="evidence" value="ECO:0007669"/>
    <property type="project" value="InterPro"/>
</dbReference>
<evidence type="ECO:0000256" key="1">
    <source>
        <dbReference type="ARBA" id="ARBA00022737"/>
    </source>
</evidence>
<evidence type="ECO:0000313" key="5">
    <source>
        <dbReference type="EMBL" id="KAH7429774.1"/>
    </source>
</evidence>
<dbReference type="Pfam" id="PF01535">
    <property type="entry name" value="PPR"/>
    <property type="match status" value="5"/>
</dbReference>
<organism evidence="5 6">
    <name type="scientific">Ceratopteris richardii</name>
    <name type="common">Triangle waterfern</name>
    <dbReference type="NCBI Taxonomy" id="49495"/>
    <lineage>
        <taxon>Eukaryota</taxon>
        <taxon>Viridiplantae</taxon>
        <taxon>Streptophyta</taxon>
        <taxon>Embryophyta</taxon>
        <taxon>Tracheophyta</taxon>
        <taxon>Polypodiopsida</taxon>
        <taxon>Polypodiidae</taxon>
        <taxon>Polypodiales</taxon>
        <taxon>Pteridineae</taxon>
        <taxon>Pteridaceae</taxon>
        <taxon>Parkerioideae</taxon>
        <taxon>Ceratopteris</taxon>
    </lineage>
</organism>
<feature type="repeat" description="PPR" evidence="2">
    <location>
        <begin position="574"/>
        <end position="608"/>
    </location>
</feature>
<dbReference type="FunFam" id="1.25.40.10:FF:000361">
    <property type="entry name" value="Pentatricopeptide repeat-containing protein chloroplastic"/>
    <property type="match status" value="1"/>
</dbReference>
<dbReference type="InterPro" id="IPR046960">
    <property type="entry name" value="PPR_At4g14850-like_plant"/>
</dbReference>
<dbReference type="PROSITE" id="PS51375">
    <property type="entry name" value="PPR"/>
    <property type="match status" value="7"/>
</dbReference>
<dbReference type="AlphaFoldDB" id="A0A8T2U8T0"/>
<keyword evidence="6" id="KW-1185">Reference proteome</keyword>
<feature type="repeat" description="PPR" evidence="2">
    <location>
        <begin position="339"/>
        <end position="369"/>
    </location>
</feature>
<dbReference type="InterPro" id="IPR002885">
    <property type="entry name" value="PPR_rpt"/>
</dbReference>